<gene>
    <name evidence="13" type="ORF">D0433_01180</name>
</gene>
<dbReference type="AlphaFoldDB" id="A0A395M385"/>
<comment type="pathway">
    <text evidence="3">Cofactor biosynthesis; riboflavin biosynthesis; riboflavin from 2-hydroxy-3-oxobutyl phosphate and 5-amino-6-(D-ribitylamino)uracil: step 2/2.</text>
</comment>
<sequence>MFTGIIKDVGTVKNVARRGNGLRLTIEFQSEQFDDLSVDESISLSGACQTVVAVHGKTFEVDTVEETLKKTTLGSWRVGTKVNLERAVRASDRMGGHYVQGHVDCVGEITEFRQLSASWLCKIRFDEQFEPYIVPVGSIAVDGISLTVADLQRNVFTVAIIPYTYEHTTLKERSVGDKVNLEFDILGKYVAKQVQAFMQGGRFSAPLTEARLKELGY</sequence>
<comment type="subunit">
    <text evidence="4">Homotrimer.</text>
</comment>
<dbReference type="PANTHER" id="PTHR21098:SF12">
    <property type="entry name" value="RIBOFLAVIN SYNTHASE"/>
    <property type="match status" value="1"/>
</dbReference>
<name>A0A395M385_9BACT</name>
<feature type="repeat" description="Lumazine-binding" evidence="11">
    <location>
        <begin position="1"/>
        <end position="97"/>
    </location>
</feature>
<keyword evidence="7" id="KW-0686">Riboflavin biosynthesis</keyword>
<dbReference type="InterPro" id="IPR001783">
    <property type="entry name" value="Lumazine-bd"/>
</dbReference>
<evidence type="ECO:0000259" key="12">
    <source>
        <dbReference type="PROSITE" id="PS51177"/>
    </source>
</evidence>
<dbReference type="NCBIfam" id="NF009566">
    <property type="entry name" value="PRK13020.1"/>
    <property type="match status" value="1"/>
</dbReference>
<evidence type="ECO:0000256" key="7">
    <source>
        <dbReference type="ARBA" id="ARBA00022619"/>
    </source>
</evidence>
<dbReference type="GO" id="GO:0004746">
    <property type="term" value="F:riboflavin synthase activity"/>
    <property type="evidence" value="ECO:0007669"/>
    <property type="project" value="UniProtKB-UniRule"/>
</dbReference>
<protein>
    <recommendedName>
        <fullName evidence="6 10">Riboflavin synthase</fullName>
        <ecNumber evidence="5 10">2.5.1.9</ecNumber>
    </recommendedName>
</protein>
<evidence type="ECO:0000256" key="2">
    <source>
        <dbReference type="ARBA" id="ARBA00002803"/>
    </source>
</evidence>
<evidence type="ECO:0000256" key="8">
    <source>
        <dbReference type="ARBA" id="ARBA00022679"/>
    </source>
</evidence>
<keyword evidence="8 13" id="KW-0808">Transferase</keyword>
<dbReference type="NCBIfam" id="TIGR00187">
    <property type="entry name" value="ribE"/>
    <property type="match status" value="1"/>
</dbReference>
<evidence type="ECO:0000313" key="14">
    <source>
        <dbReference type="Proteomes" id="UP000266389"/>
    </source>
</evidence>
<comment type="catalytic activity">
    <reaction evidence="1">
        <text>2 6,7-dimethyl-8-(1-D-ribityl)lumazine + H(+) = 5-amino-6-(D-ribitylamino)uracil + riboflavin</text>
        <dbReference type="Rhea" id="RHEA:20772"/>
        <dbReference type="ChEBI" id="CHEBI:15378"/>
        <dbReference type="ChEBI" id="CHEBI:15934"/>
        <dbReference type="ChEBI" id="CHEBI:57986"/>
        <dbReference type="ChEBI" id="CHEBI:58201"/>
        <dbReference type="EC" id="2.5.1.9"/>
    </reaction>
</comment>
<proteinExistence type="predicted"/>
<evidence type="ECO:0000313" key="13">
    <source>
        <dbReference type="EMBL" id="RFM25265.1"/>
    </source>
</evidence>
<evidence type="ECO:0000256" key="6">
    <source>
        <dbReference type="ARBA" id="ARBA00013950"/>
    </source>
</evidence>
<dbReference type="InterPro" id="IPR026017">
    <property type="entry name" value="Lumazine-bd_dom"/>
</dbReference>
<accession>A0A395M385</accession>
<dbReference type="InterPro" id="IPR017938">
    <property type="entry name" value="Riboflavin_synthase-like_b-brl"/>
</dbReference>
<feature type="repeat" description="Lumazine-binding" evidence="11">
    <location>
        <begin position="98"/>
        <end position="194"/>
    </location>
</feature>
<dbReference type="FunFam" id="2.40.30.20:FF:000003">
    <property type="entry name" value="Riboflavin synthase, alpha subunit"/>
    <property type="match status" value="1"/>
</dbReference>
<dbReference type="Gene3D" id="2.40.30.20">
    <property type="match status" value="2"/>
</dbReference>
<evidence type="ECO:0000256" key="10">
    <source>
        <dbReference type="NCBIfam" id="TIGR00187"/>
    </source>
</evidence>
<dbReference type="PANTHER" id="PTHR21098">
    <property type="entry name" value="RIBOFLAVIN SYNTHASE ALPHA CHAIN"/>
    <property type="match status" value="1"/>
</dbReference>
<feature type="domain" description="Lumazine-binding" evidence="12">
    <location>
        <begin position="1"/>
        <end position="97"/>
    </location>
</feature>
<dbReference type="GO" id="GO:0009231">
    <property type="term" value="P:riboflavin biosynthetic process"/>
    <property type="evidence" value="ECO:0007669"/>
    <property type="project" value="UniProtKB-KW"/>
</dbReference>
<dbReference type="SUPFAM" id="SSF63380">
    <property type="entry name" value="Riboflavin synthase domain-like"/>
    <property type="match status" value="2"/>
</dbReference>
<organism evidence="13 14">
    <name type="scientific">Candidatus Thermochlorobacter aerophilus</name>
    <dbReference type="NCBI Taxonomy" id="1868324"/>
    <lineage>
        <taxon>Bacteria</taxon>
        <taxon>Pseudomonadati</taxon>
        <taxon>Chlorobiota</taxon>
        <taxon>Chlorobiia</taxon>
        <taxon>Chlorobiales</taxon>
        <taxon>Candidatus Thermochlorobacteriaceae</taxon>
        <taxon>Candidatus Thermochlorobacter</taxon>
    </lineage>
</organism>
<reference evidence="13 14" key="1">
    <citation type="journal article" date="2011" name="ISME J.">
        <title>Community ecology of hot spring cyanobacterial mats: predominant populations and their functional potential.</title>
        <authorList>
            <person name="Klatt C.G."/>
            <person name="Wood J.M."/>
            <person name="Rusch D.B."/>
            <person name="Bateson M.M."/>
            <person name="Hamamura N."/>
            <person name="Heidelberg J.F."/>
            <person name="Grossman A.R."/>
            <person name="Bhaya D."/>
            <person name="Cohan F.M."/>
            <person name="Kuhl M."/>
            <person name="Bryant D.A."/>
            <person name="Ward D.M."/>
        </authorList>
    </citation>
    <scope>NUCLEOTIDE SEQUENCE [LARGE SCALE GENOMIC DNA]</scope>
    <source>
        <strain evidence="13">OS</strain>
    </source>
</reference>
<evidence type="ECO:0000256" key="11">
    <source>
        <dbReference type="PROSITE-ProRule" id="PRU00524"/>
    </source>
</evidence>
<dbReference type="EMBL" id="PHFL01000007">
    <property type="protein sequence ID" value="RFM25265.1"/>
    <property type="molecule type" value="Genomic_DNA"/>
</dbReference>
<dbReference type="PIRSF" id="PIRSF000498">
    <property type="entry name" value="Riboflavin_syn_A"/>
    <property type="match status" value="1"/>
</dbReference>
<dbReference type="CDD" id="cd00402">
    <property type="entry name" value="Riboflavin_synthase_like"/>
    <property type="match status" value="1"/>
</dbReference>
<dbReference type="NCBIfam" id="NF006767">
    <property type="entry name" value="PRK09289.1"/>
    <property type="match status" value="1"/>
</dbReference>
<evidence type="ECO:0000256" key="1">
    <source>
        <dbReference type="ARBA" id="ARBA00000968"/>
    </source>
</evidence>
<keyword evidence="9" id="KW-0677">Repeat</keyword>
<comment type="function">
    <text evidence="2">Catalyzes the dismutation of two molecules of 6,7-dimethyl-8-ribityllumazine, resulting in the formation of riboflavin and 5-amino-6-(D-ribitylamino)uracil.</text>
</comment>
<dbReference type="EC" id="2.5.1.9" evidence="5 10"/>
<evidence type="ECO:0000256" key="3">
    <source>
        <dbReference type="ARBA" id="ARBA00004887"/>
    </source>
</evidence>
<feature type="domain" description="Lumazine-binding" evidence="12">
    <location>
        <begin position="98"/>
        <end position="194"/>
    </location>
</feature>
<comment type="caution">
    <text evidence="13">The sequence shown here is derived from an EMBL/GenBank/DDBJ whole genome shotgun (WGS) entry which is preliminary data.</text>
</comment>
<dbReference type="Pfam" id="PF00677">
    <property type="entry name" value="Lum_binding"/>
    <property type="match status" value="2"/>
</dbReference>
<dbReference type="FunFam" id="2.40.30.20:FF:000004">
    <property type="entry name" value="Riboflavin synthase, alpha subunit"/>
    <property type="match status" value="1"/>
</dbReference>
<dbReference type="PROSITE" id="PS51177">
    <property type="entry name" value="LUMAZINE_BIND"/>
    <property type="match status" value="2"/>
</dbReference>
<evidence type="ECO:0000256" key="4">
    <source>
        <dbReference type="ARBA" id="ARBA00011233"/>
    </source>
</evidence>
<dbReference type="InterPro" id="IPR023366">
    <property type="entry name" value="ATP_synth_asu-like_sf"/>
</dbReference>
<evidence type="ECO:0000256" key="9">
    <source>
        <dbReference type="ARBA" id="ARBA00022737"/>
    </source>
</evidence>
<evidence type="ECO:0000256" key="5">
    <source>
        <dbReference type="ARBA" id="ARBA00012827"/>
    </source>
</evidence>
<dbReference type="Proteomes" id="UP000266389">
    <property type="component" value="Unassembled WGS sequence"/>
</dbReference>